<protein>
    <submittedName>
        <fullName evidence="1">Uncharacterized protein</fullName>
    </submittedName>
</protein>
<evidence type="ECO:0000313" key="2">
    <source>
        <dbReference type="Proteomes" id="UP000607653"/>
    </source>
</evidence>
<organism evidence="1 2">
    <name type="scientific">Nelumbo nucifera</name>
    <name type="common">Sacred lotus</name>
    <dbReference type="NCBI Taxonomy" id="4432"/>
    <lineage>
        <taxon>Eukaryota</taxon>
        <taxon>Viridiplantae</taxon>
        <taxon>Streptophyta</taxon>
        <taxon>Embryophyta</taxon>
        <taxon>Tracheophyta</taxon>
        <taxon>Spermatophyta</taxon>
        <taxon>Magnoliopsida</taxon>
        <taxon>Proteales</taxon>
        <taxon>Nelumbonaceae</taxon>
        <taxon>Nelumbo</taxon>
    </lineage>
</organism>
<keyword evidence="2" id="KW-1185">Reference proteome</keyword>
<evidence type="ECO:0000313" key="1">
    <source>
        <dbReference type="EMBL" id="DAD20328.1"/>
    </source>
</evidence>
<gene>
    <name evidence="1" type="ORF">HUJ06_021791</name>
</gene>
<dbReference type="AlphaFoldDB" id="A0A822XS68"/>
<dbReference type="EMBL" id="DUZY01000001">
    <property type="protein sequence ID" value="DAD20328.1"/>
    <property type="molecule type" value="Genomic_DNA"/>
</dbReference>
<proteinExistence type="predicted"/>
<sequence length="29" mass="3410">MFFRELPRFALLQEGSSGDPRWHGTKQFA</sequence>
<accession>A0A822XS68</accession>
<reference evidence="1 2" key="1">
    <citation type="journal article" date="2020" name="Mol. Biol. Evol.">
        <title>Distinct Expression and Methylation Patterns for Genes with Different Fates following a Single Whole-Genome Duplication in Flowering Plants.</title>
        <authorList>
            <person name="Shi T."/>
            <person name="Rahmani R.S."/>
            <person name="Gugger P.F."/>
            <person name="Wang M."/>
            <person name="Li H."/>
            <person name="Zhang Y."/>
            <person name="Li Z."/>
            <person name="Wang Q."/>
            <person name="Van de Peer Y."/>
            <person name="Marchal K."/>
            <person name="Chen J."/>
        </authorList>
    </citation>
    <scope>NUCLEOTIDE SEQUENCE [LARGE SCALE GENOMIC DNA]</scope>
    <source>
        <tissue evidence="1">Leaf</tissue>
    </source>
</reference>
<comment type="caution">
    <text evidence="1">The sequence shown here is derived from an EMBL/GenBank/DDBJ whole genome shotgun (WGS) entry which is preliminary data.</text>
</comment>
<dbReference type="Proteomes" id="UP000607653">
    <property type="component" value="Unassembled WGS sequence"/>
</dbReference>
<name>A0A822XS68_NELNU</name>